<dbReference type="Proteomes" id="UP000319818">
    <property type="component" value="Unassembled WGS sequence"/>
</dbReference>
<dbReference type="Pfam" id="PF00528">
    <property type="entry name" value="BPD_transp_1"/>
    <property type="match status" value="1"/>
</dbReference>
<evidence type="ECO:0000256" key="1">
    <source>
        <dbReference type="ARBA" id="ARBA00004651"/>
    </source>
</evidence>
<dbReference type="SUPFAM" id="SSF161098">
    <property type="entry name" value="MetI-like"/>
    <property type="match status" value="1"/>
</dbReference>
<comment type="subcellular location">
    <subcellularLocation>
        <location evidence="1 7">Cell membrane</location>
        <topology evidence="1 7">Multi-pass membrane protein</topology>
    </subcellularLocation>
</comment>
<evidence type="ECO:0000256" key="3">
    <source>
        <dbReference type="ARBA" id="ARBA00022475"/>
    </source>
</evidence>
<evidence type="ECO:0000256" key="6">
    <source>
        <dbReference type="ARBA" id="ARBA00023136"/>
    </source>
</evidence>
<feature type="transmembrane region" description="Helical" evidence="7">
    <location>
        <begin position="149"/>
        <end position="168"/>
    </location>
</feature>
<dbReference type="EMBL" id="VFPH01000001">
    <property type="protein sequence ID" value="TQM45101.1"/>
    <property type="molecule type" value="Genomic_DNA"/>
</dbReference>
<evidence type="ECO:0000313" key="10">
    <source>
        <dbReference type="Proteomes" id="UP000319818"/>
    </source>
</evidence>
<dbReference type="OrthoDB" id="7274389at2"/>
<gene>
    <name evidence="9" type="ORF">FB388_2493</name>
</gene>
<name>A0A543GGA8_9PSEU</name>
<dbReference type="InterPro" id="IPR000515">
    <property type="entry name" value="MetI-like"/>
</dbReference>
<dbReference type="AlphaFoldDB" id="A0A543GGA8"/>
<dbReference type="CDD" id="cd06261">
    <property type="entry name" value="TM_PBP2"/>
    <property type="match status" value="1"/>
</dbReference>
<dbReference type="PANTHER" id="PTHR30151">
    <property type="entry name" value="ALKANE SULFONATE ABC TRANSPORTER-RELATED, MEMBRANE SUBUNIT"/>
    <property type="match status" value="1"/>
</dbReference>
<feature type="transmembrane region" description="Helical" evidence="7">
    <location>
        <begin position="244"/>
        <end position="263"/>
    </location>
</feature>
<dbReference type="GO" id="GO:0005886">
    <property type="term" value="C:plasma membrane"/>
    <property type="evidence" value="ECO:0007669"/>
    <property type="project" value="UniProtKB-SubCell"/>
</dbReference>
<keyword evidence="6 7" id="KW-0472">Membrane</keyword>
<keyword evidence="10" id="KW-1185">Reference proteome</keyword>
<dbReference type="PROSITE" id="PS50928">
    <property type="entry name" value="ABC_TM1"/>
    <property type="match status" value="1"/>
</dbReference>
<evidence type="ECO:0000256" key="5">
    <source>
        <dbReference type="ARBA" id="ARBA00022989"/>
    </source>
</evidence>
<feature type="transmembrane region" description="Helical" evidence="7">
    <location>
        <begin position="121"/>
        <end position="143"/>
    </location>
</feature>
<sequence length="283" mass="30331">MDLEEEQGGVSKGPQARRSEAEAVERSNWLPWVSTPIVLLLVLAVWTLAVTAFGVSPFILPTPADVGEAVLRMLADASTWGHVAITLTEVALGFLAALVFGLVAGVVLGRAEWLERALRPVLVAVQVVPKVAFIPLFVIWFGFGVTSKIIMAATLAFFPIMLNVMLGVRSVERGHRDVMLGLGARRWATFRDLELPSTLPYVFAGMEVAVVFSVIGAVVGEFLGGSEGLGYLVVVSLNALDAPQLFAVILLLAALGCLLYLVVNGAKRFVIPWHESVLTADTP</sequence>
<dbReference type="GO" id="GO:0055085">
    <property type="term" value="P:transmembrane transport"/>
    <property type="evidence" value="ECO:0007669"/>
    <property type="project" value="InterPro"/>
</dbReference>
<reference evidence="9 10" key="1">
    <citation type="submission" date="2019-06" db="EMBL/GenBank/DDBJ databases">
        <title>Sequencing the genomes of 1000 actinobacteria strains.</title>
        <authorList>
            <person name="Klenk H.-P."/>
        </authorList>
    </citation>
    <scope>NUCLEOTIDE SEQUENCE [LARGE SCALE GENOMIC DNA]</scope>
    <source>
        <strain evidence="9 10">DSM 45511</strain>
    </source>
</reference>
<feature type="transmembrane region" description="Helical" evidence="7">
    <location>
        <begin position="37"/>
        <end position="60"/>
    </location>
</feature>
<feature type="domain" description="ABC transmembrane type-1" evidence="8">
    <location>
        <begin position="83"/>
        <end position="263"/>
    </location>
</feature>
<evidence type="ECO:0000256" key="4">
    <source>
        <dbReference type="ARBA" id="ARBA00022692"/>
    </source>
</evidence>
<evidence type="ECO:0000313" key="9">
    <source>
        <dbReference type="EMBL" id="TQM45101.1"/>
    </source>
</evidence>
<feature type="transmembrane region" description="Helical" evidence="7">
    <location>
        <begin position="80"/>
        <end position="109"/>
    </location>
</feature>
<feature type="transmembrane region" description="Helical" evidence="7">
    <location>
        <begin position="201"/>
        <end position="224"/>
    </location>
</feature>
<dbReference type="PANTHER" id="PTHR30151:SF20">
    <property type="entry name" value="ABC TRANSPORTER PERMEASE PROTEIN HI_0355-RELATED"/>
    <property type="match status" value="1"/>
</dbReference>
<dbReference type="Gene3D" id="1.10.3720.10">
    <property type="entry name" value="MetI-like"/>
    <property type="match status" value="1"/>
</dbReference>
<comment type="caution">
    <text evidence="9">The sequence shown here is derived from an EMBL/GenBank/DDBJ whole genome shotgun (WGS) entry which is preliminary data.</text>
</comment>
<evidence type="ECO:0000256" key="7">
    <source>
        <dbReference type="RuleBase" id="RU363032"/>
    </source>
</evidence>
<accession>A0A543GGA8</accession>
<keyword evidence="2 7" id="KW-0813">Transport</keyword>
<dbReference type="InterPro" id="IPR035906">
    <property type="entry name" value="MetI-like_sf"/>
</dbReference>
<evidence type="ECO:0000259" key="8">
    <source>
        <dbReference type="PROSITE" id="PS50928"/>
    </source>
</evidence>
<evidence type="ECO:0000256" key="2">
    <source>
        <dbReference type="ARBA" id="ARBA00022448"/>
    </source>
</evidence>
<comment type="similarity">
    <text evidence="7">Belongs to the binding-protein-dependent transport system permease family.</text>
</comment>
<keyword evidence="5 7" id="KW-1133">Transmembrane helix</keyword>
<protein>
    <submittedName>
        <fullName evidence="9">NitT/TauT family transport system permease protein</fullName>
    </submittedName>
</protein>
<dbReference type="RefSeq" id="WP_142100453.1">
    <property type="nucleotide sequence ID" value="NZ_VFPH01000001.1"/>
</dbReference>
<proteinExistence type="inferred from homology"/>
<keyword evidence="3" id="KW-1003">Cell membrane</keyword>
<organism evidence="9 10">
    <name type="scientific">Pseudonocardia cypriaca</name>
    <dbReference type="NCBI Taxonomy" id="882449"/>
    <lineage>
        <taxon>Bacteria</taxon>
        <taxon>Bacillati</taxon>
        <taxon>Actinomycetota</taxon>
        <taxon>Actinomycetes</taxon>
        <taxon>Pseudonocardiales</taxon>
        <taxon>Pseudonocardiaceae</taxon>
        <taxon>Pseudonocardia</taxon>
    </lineage>
</organism>
<keyword evidence="4 7" id="KW-0812">Transmembrane</keyword>